<evidence type="ECO:0000256" key="1">
    <source>
        <dbReference type="SAM" id="MobiDB-lite"/>
    </source>
</evidence>
<evidence type="ECO:0000256" key="2">
    <source>
        <dbReference type="SAM" id="Phobius"/>
    </source>
</evidence>
<dbReference type="Proteomes" id="UP001153069">
    <property type="component" value="Unassembled WGS sequence"/>
</dbReference>
<proteinExistence type="predicted"/>
<organism evidence="3 4">
    <name type="scientific">Seminavis robusta</name>
    <dbReference type="NCBI Taxonomy" id="568900"/>
    <lineage>
        <taxon>Eukaryota</taxon>
        <taxon>Sar</taxon>
        <taxon>Stramenopiles</taxon>
        <taxon>Ochrophyta</taxon>
        <taxon>Bacillariophyta</taxon>
        <taxon>Bacillariophyceae</taxon>
        <taxon>Bacillariophycidae</taxon>
        <taxon>Naviculales</taxon>
        <taxon>Naviculaceae</taxon>
        <taxon>Seminavis</taxon>
    </lineage>
</organism>
<accession>A0A9N8E798</accession>
<keyword evidence="4" id="KW-1185">Reference proteome</keyword>
<dbReference type="EMBL" id="CAICTM010000740">
    <property type="protein sequence ID" value="CAB9515837.1"/>
    <property type="molecule type" value="Genomic_DNA"/>
</dbReference>
<evidence type="ECO:0000313" key="4">
    <source>
        <dbReference type="Proteomes" id="UP001153069"/>
    </source>
</evidence>
<feature type="compositionally biased region" description="Basic and acidic residues" evidence="1">
    <location>
        <begin position="1"/>
        <end position="13"/>
    </location>
</feature>
<keyword evidence="2" id="KW-0472">Membrane</keyword>
<dbReference type="AlphaFoldDB" id="A0A9N8E798"/>
<comment type="caution">
    <text evidence="3">The sequence shown here is derived from an EMBL/GenBank/DDBJ whole genome shotgun (WGS) entry which is preliminary data.</text>
</comment>
<keyword evidence="2" id="KW-1133">Transmembrane helix</keyword>
<gene>
    <name evidence="3" type="ORF">SEMRO_741_G195810.1</name>
</gene>
<name>A0A9N8E798_9STRA</name>
<feature type="compositionally biased region" description="Polar residues" evidence="1">
    <location>
        <begin position="14"/>
        <end position="27"/>
    </location>
</feature>
<sequence>MTTARPEDARDFTKQSSYGTAETSDVSFASDDGDLDPAKDSEYSNSKWTVAALSLCMLTNSYLLISVFPYAGLMAIGLLQDANEENAGSYACLMASMFMIGRSLSAYSWGKIAGTDGSTFASIQHCSPVLHLPFSLAWPRALEWRSSGGFVLDLEMEWNG</sequence>
<keyword evidence="2" id="KW-0812">Transmembrane</keyword>
<protein>
    <submittedName>
        <fullName evidence="3">Major Facilitator superfamily</fullName>
    </submittedName>
</protein>
<evidence type="ECO:0000313" key="3">
    <source>
        <dbReference type="EMBL" id="CAB9515837.1"/>
    </source>
</evidence>
<feature type="region of interest" description="Disordered" evidence="1">
    <location>
        <begin position="1"/>
        <end position="42"/>
    </location>
</feature>
<reference evidence="3" key="1">
    <citation type="submission" date="2020-06" db="EMBL/GenBank/DDBJ databases">
        <authorList>
            <consortium name="Plant Systems Biology data submission"/>
        </authorList>
    </citation>
    <scope>NUCLEOTIDE SEQUENCE</scope>
    <source>
        <strain evidence="3">D6</strain>
    </source>
</reference>
<feature type="transmembrane region" description="Helical" evidence="2">
    <location>
        <begin position="48"/>
        <end position="68"/>
    </location>
</feature>